<comment type="subcellular location">
    <subcellularLocation>
        <location evidence="1">Cell membrane</location>
        <topology evidence="1">Multi-pass membrane protein</topology>
    </subcellularLocation>
</comment>
<evidence type="ECO:0000256" key="10">
    <source>
        <dbReference type="ARBA" id="ARBA00023180"/>
    </source>
</evidence>
<dbReference type="GeneID" id="68094606"/>
<keyword evidence="3" id="KW-0813">Transport</keyword>
<comment type="caution">
    <text evidence="14">The sequence shown here is derived from an EMBL/GenBank/DDBJ whole genome shotgun (WGS) entry which is preliminary data.</text>
</comment>
<dbReference type="RefSeq" id="XP_044551107.1">
    <property type="nucleotide sequence ID" value="XM_044691537.1"/>
</dbReference>
<keyword evidence="6 13" id="KW-1133">Transmembrane helix</keyword>
<dbReference type="EMBL" id="PYSW02000014">
    <property type="protein sequence ID" value="KAG2387115.1"/>
    <property type="molecule type" value="Genomic_DNA"/>
</dbReference>
<keyword evidence="9" id="KW-0869">Chloride channel</keyword>
<name>A0AA88KKT7_NAELO</name>
<dbReference type="GO" id="GO:0034707">
    <property type="term" value="C:chloride channel complex"/>
    <property type="evidence" value="ECO:0007669"/>
    <property type="project" value="UniProtKB-KW"/>
</dbReference>
<keyword evidence="15" id="KW-1185">Reference proteome</keyword>
<feature type="transmembrane region" description="Helical" evidence="13">
    <location>
        <begin position="63"/>
        <end position="87"/>
    </location>
</feature>
<keyword evidence="4" id="KW-1003">Cell membrane</keyword>
<dbReference type="AlphaFoldDB" id="A0AA88KKT7"/>
<sequence length="632" mass="70987">MTSHAHDSCLHYPHSLPSLASSIYSRTTTTFSSDLQDRIFQNMNRKKFSKFRNGSSSSSLQRLLFLLFFLSVSSFLWFIVIQTISFYRNHFDTTSPPQSSTSISSHPSSSFFFLVHARPIPSLTFGRSDFSEEPFFKDMMNQQDSLNLYHSPFLSIMNVHSTSSNDSRGTSGSSESYNPFYSISKQIASLKMNLVRMTFHGTQAPDTFDPESSDYWQGIGTLALGGGILSIISILMLLCCDTFRTLGCFGGVEPTKQLFYGREPRKEPYGMCQVFTLKIIIAVALVVVTGLVVLVIIGNVIFNNAFEYGRSNFKSGLNTMFNQSIELQIVTNRIQVASGSNAQLTDISSLMSQQQASMNATSTLTREIRHMNFIRYFLLMLIALVILFVPLLGLLSGVTHWKEFAAYGVRFGYMMLVCCWILYTVHFAFAVVTQDMCATADRYLQGQYSNSTGSSELVKQISSLVQIFSKCSNESVLVANSGIDMTLIDTMITSLNQKLTNDDPQKRYFNIIYANLSSAVTIDYVQANPQTQANVQKSVDTITLFHDDLVPTFMTHNNCSRVGQSFVNVVDSGCVGMLSSMNILWASYLVLGVLLFPIIWMNCLGYKRFRKKRFVLPKERKPEDIDIALNLH</sequence>
<feature type="transmembrane region" description="Helical" evidence="13">
    <location>
        <begin position="411"/>
        <end position="432"/>
    </location>
</feature>
<organism evidence="14 15">
    <name type="scientific">Naegleria lovaniensis</name>
    <name type="common">Amoeba</name>
    <dbReference type="NCBI Taxonomy" id="51637"/>
    <lineage>
        <taxon>Eukaryota</taxon>
        <taxon>Discoba</taxon>
        <taxon>Heterolobosea</taxon>
        <taxon>Tetramitia</taxon>
        <taxon>Eutetramitia</taxon>
        <taxon>Vahlkampfiidae</taxon>
        <taxon>Naegleria</taxon>
    </lineage>
</organism>
<evidence type="ECO:0000313" key="14">
    <source>
        <dbReference type="EMBL" id="KAG2387115.1"/>
    </source>
</evidence>
<protein>
    <submittedName>
        <fullName evidence="14">Uncharacterized protein</fullName>
    </submittedName>
</protein>
<keyword evidence="12" id="KW-0407">Ion channel</keyword>
<gene>
    <name evidence="14" type="ORF">C9374_002150</name>
</gene>
<reference evidence="14 15" key="1">
    <citation type="journal article" date="2018" name="BMC Genomics">
        <title>The genome of Naegleria lovaniensis, the basis for a comparative approach to unravel pathogenicity factors of the human pathogenic amoeba N. fowleri.</title>
        <authorList>
            <person name="Liechti N."/>
            <person name="Schurch N."/>
            <person name="Bruggmann R."/>
            <person name="Wittwer M."/>
        </authorList>
    </citation>
    <scope>NUCLEOTIDE SEQUENCE [LARGE SCALE GENOMIC DNA]</scope>
    <source>
        <strain evidence="14 15">ATCC 30569</strain>
    </source>
</reference>
<dbReference type="GO" id="GO:0005886">
    <property type="term" value="C:plasma membrane"/>
    <property type="evidence" value="ECO:0007669"/>
    <property type="project" value="UniProtKB-SubCell"/>
</dbReference>
<evidence type="ECO:0000256" key="2">
    <source>
        <dbReference type="ARBA" id="ARBA00009849"/>
    </source>
</evidence>
<evidence type="ECO:0000256" key="5">
    <source>
        <dbReference type="ARBA" id="ARBA00022692"/>
    </source>
</evidence>
<dbReference type="PANTHER" id="PTHR12424">
    <property type="entry name" value="TWEETY-RELATED"/>
    <property type="match status" value="1"/>
</dbReference>
<feature type="transmembrane region" description="Helical" evidence="13">
    <location>
        <begin position="275"/>
        <end position="302"/>
    </location>
</feature>
<evidence type="ECO:0000256" key="11">
    <source>
        <dbReference type="ARBA" id="ARBA00023214"/>
    </source>
</evidence>
<dbReference type="PANTHER" id="PTHR12424:SF8">
    <property type="entry name" value="PROTEIN TWEETY"/>
    <property type="match status" value="1"/>
</dbReference>
<evidence type="ECO:0000256" key="13">
    <source>
        <dbReference type="SAM" id="Phobius"/>
    </source>
</evidence>
<dbReference type="GO" id="GO:0072320">
    <property type="term" value="F:volume-sensitive chloride channel activity"/>
    <property type="evidence" value="ECO:0007669"/>
    <property type="project" value="TreeGrafter"/>
</dbReference>
<comment type="similarity">
    <text evidence="2">Belongs to the tweety family.</text>
</comment>
<keyword evidence="11" id="KW-0868">Chloride</keyword>
<evidence type="ECO:0000313" key="15">
    <source>
        <dbReference type="Proteomes" id="UP000816034"/>
    </source>
</evidence>
<accession>A0AA88KKT7</accession>
<dbReference type="GO" id="GO:0005229">
    <property type="term" value="F:intracellularly calcium-gated chloride channel activity"/>
    <property type="evidence" value="ECO:0007669"/>
    <property type="project" value="TreeGrafter"/>
</dbReference>
<evidence type="ECO:0000256" key="3">
    <source>
        <dbReference type="ARBA" id="ARBA00022448"/>
    </source>
</evidence>
<evidence type="ECO:0000256" key="4">
    <source>
        <dbReference type="ARBA" id="ARBA00022475"/>
    </source>
</evidence>
<dbReference type="Proteomes" id="UP000816034">
    <property type="component" value="Unassembled WGS sequence"/>
</dbReference>
<keyword evidence="8 13" id="KW-0472">Membrane</keyword>
<evidence type="ECO:0000256" key="12">
    <source>
        <dbReference type="ARBA" id="ARBA00023303"/>
    </source>
</evidence>
<evidence type="ECO:0000256" key="1">
    <source>
        <dbReference type="ARBA" id="ARBA00004651"/>
    </source>
</evidence>
<evidence type="ECO:0000256" key="9">
    <source>
        <dbReference type="ARBA" id="ARBA00023173"/>
    </source>
</evidence>
<dbReference type="Pfam" id="PF04906">
    <property type="entry name" value="Tweety"/>
    <property type="match status" value="1"/>
</dbReference>
<keyword evidence="7" id="KW-0406">Ion transport</keyword>
<evidence type="ECO:0000256" key="7">
    <source>
        <dbReference type="ARBA" id="ARBA00023065"/>
    </source>
</evidence>
<feature type="transmembrane region" description="Helical" evidence="13">
    <location>
        <begin position="583"/>
        <end position="604"/>
    </location>
</feature>
<proteinExistence type="inferred from homology"/>
<feature type="transmembrane region" description="Helical" evidence="13">
    <location>
        <begin position="373"/>
        <end position="399"/>
    </location>
</feature>
<evidence type="ECO:0000256" key="6">
    <source>
        <dbReference type="ARBA" id="ARBA00022989"/>
    </source>
</evidence>
<dbReference type="InterPro" id="IPR006990">
    <property type="entry name" value="Tweety"/>
</dbReference>
<keyword evidence="5 13" id="KW-0812">Transmembrane</keyword>
<keyword evidence="10" id="KW-0325">Glycoprotein</keyword>
<evidence type="ECO:0000256" key="8">
    <source>
        <dbReference type="ARBA" id="ARBA00023136"/>
    </source>
</evidence>
<feature type="transmembrane region" description="Helical" evidence="13">
    <location>
        <begin position="215"/>
        <end position="238"/>
    </location>
</feature>